<gene>
    <name evidence="1" type="ORF">GSLYS_00019123001</name>
</gene>
<comment type="caution">
    <text evidence="1">The sequence shown here is derived from an EMBL/GenBank/DDBJ whole genome shotgun (WGS) entry which is preliminary data.</text>
</comment>
<name>A0AAV2IFJ8_LYMST</name>
<dbReference type="EMBL" id="CAXITT010000732">
    <property type="protein sequence ID" value="CAL1545741.1"/>
    <property type="molecule type" value="Genomic_DNA"/>
</dbReference>
<accession>A0AAV2IFJ8</accession>
<protein>
    <submittedName>
        <fullName evidence="1">Uncharacterized protein</fullName>
    </submittedName>
</protein>
<feature type="non-terminal residue" evidence="1">
    <location>
        <position position="1"/>
    </location>
</feature>
<sequence length="167" mass="18662">RENTHFLPVLGGSIQQMSVPEPLDRMYFSVFGKHISITIPRNNPPVENGRGVTWENTVATTPNFNFTFRNFVSWCHLLFSRGGKALLSANSLKQPERSIVLERNDGDGDELLGQEPQGILRTSLASDRAGVECRSAEDFTLLDTRNWFTALPGIESNHFKSSCSYSV</sequence>
<evidence type="ECO:0000313" key="1">
    <source>
        <dbReference type="EMBL" id="CAL1545741.1"/>
    </source>
</evidence>
<dbReference type="AlphaFoldDB" id="A0AAV2IFJ8"/>
<evidence type="ECO:0000313" key="2">
    <source>
        <dbReference type="Proteomes" id="UP001497497"/>
    </source>
</evidence>
<dbReference type="Proteomes" id="UP001497497">
    <property type="component" value="Unassembled WGS sequence"/>
</dbReference>
<reference evidence="1 2" key="1">
    <citation type="submission" date="2024-04" db="EMBL/GenBank/DDBJ databases">
        <authorList>
            <consortium name="Genoscope - CEA"/>
            <person name="William W."/>
        </authorList>
    </citation>
    <scope>NUCLEOTIDE SEQUENCE [LARGE SCALE GENOMIC DNA]</scope>
</reference>
<proteinExistence type="predicted"/>
<organism evidence="1 2">
    <name type="scientific">Lymnaea stagnalis</name>
    <name type="common">Great pond snail</name>
    <name type="synonym">Helix stagnalis</name>
    <dbReference type="NCBI Taxonomy" id="6523"/>
    <lineage>
        <taxon>Eukaryota</taxon>
        <taxon>Metazoa</taxon>
        <taxon>Spiralia</taxon>
        <taxon>Lophotrochozoa</taxon>
        <taxon>Mollusca</taxon>
        <taxon>Gastropoda</taxon>
        <taxon>Heterobranchia</taxon>
        <taxon>Euthyneura</taxon>
        <taxon>Panpulmonata</taxon>
        <taxon>Hygrophila</taxon>
        <taxon>Lymnaeoidea</taxon>
        <taxon>Lymnaeidae</taxon>
        <taxon>Lymnaea</taxon>
    </lineage>
</organism>
<keyword evidence="2" id="KW-1185">Reference proteome</keyword>